<protein>
    <recommendedName>
        <fullName evidence="1">Carrier domain-containing protein</fullName>
    </recommendedName>
</protein>
<reference evidence="2 3" key="1">
    <citation type="submission" date="2009-02" db="EMBL/GenBank/DDBJ databases">
        <title>Annotation of Streptomyces hygroscopicus strain ATCC 53653.</title>
        <authorList>
            <consortium name="The Broad Institute Genome Sequencing Platform"/>
            <consortium name="Broad Institute Microbial Sequencing Center"/>
            <person name="Fischbach M."/>
            <person name="Godfrey P."/>
            <person name="Ward D."/>
            <person name="Young S."/>
            <person name="Zeng Q."/>
            <person name="Koehrsen M."/>
            <person name="Alvarado L."/>
            <person name="Berlin A.M."/>
            <person name="Bochicchio J."/>
            <person name="Borenstein D."/>
            <person name="Chapman S.B."/>
            <person name="Chen Z."/>
            <person name="Engels R."/>
            <person name="Freedman E."/>
            <person name="Gellesch M."/>
            <person name="Goldberg J."/>
            <person name="Griggs A."/>
            <person name="Gujja S."/>
            <person name="Heilman E.R."/>
            <person name="Heiman D.I."/>
            <person name="Hepburn T.A."/>
            <person name="Howarth C."/>
            <person name="Jen D."/>
            <person name="Larson L."/>
            <person name="Lewis B."/>
            <person name="Mehta T."/>
            <person name="Park D."/>
            <person name="Pearson M."/>
            <person name="Richards J."/>
            <person name="Roberts A."/>
            <person name="Saif S."/>
            <person name="Shea T.D."/>
            <person name="Shenoy N."/>
            <person name="Sisk P."/>
            <person name="Stolte C."/>
            <person name="Sykes S.N."/>
            <person name="Thomson T."/>
            <person name="Walk T."/>
            <person name="White J."/>
            <person name="Yandava C."/>
            <person name="Straight P."/>
            <person name="Clardy J."/>
            <person name="Hung D."/>
            <person name="Kolter R."/>
            <person name="Mekalanos J."/>
            <person name="Walker S."/>
            <person name="Walsh C.T."/>
            <person name="Wieland-Brown L.C."/>
            <person name="Haas B."/>
            <person name="Nusbaum C."/>
            <person name="Birren B."/>
        </authorList>
    </citation>
    <scope>NUCLEOTIDE SEQUENCE [LARGE SCALE GENOMIC DNA]</scope>
    <source>
        <strain evidence="2 3">ATCC 53653</strain>
    </source>
</reference>
<evidence type="ECO:0000313" key="2">
    <source>
        <dbReference type="EMBL" id="EFL23210.1"/>
    </source>
</evidence>
<accession>D9WEH1</accession>
<evidence type="ECO:0000313" key="3">
    <source>
        <dbReference type="Proteomes" id="UP000003963"/>
    </source>
</evidence>
<proteinExistence type="predicted"/>
<organism evidence="2 3">
    <name type="scientific">Streptomyces himastatinicus ATCC 53653</name>
    <dbReference type="NCBI Taxonomy" id="457427"/>
    <lineage>
        <taxon>Bacteria</taxon>
        <taxon>Bacillati</taxon>
        <taxon>Actinomycetota</taxon>
        <taxon>Actinomycetes</taxon>
        <taxon>Kitasatosporales</taxon>
        <taxon>Streptomycetaceae</taxon>
        <taxon>Streptomyces</taxon>
        <taxon>Streptomyces violaceusniger group</taxon>
    </lineage>
</organism>
<dbReference type="EMBL" id="GG657754">
    <property type="protein sequence ID" value="EFL23210.1"/>
    <property type="molecule type" value="Genomic_DNA"/>
</dbReference>
<keyword evidence="3" id="KW-1185">Reference proteome</keyword>
<dbReference type="OrthoDB" id="4225030at2"/>
<dbReference type="Proteomes" id="UP000003963">
    <property type="component" value="Unassembled WGS sequence"/>
</dbReference>
<dbReference type="SUPFAM" id="SSF47336">
    <property type="entry name" value="ACP-like"/>
    <property type="match status" value="1"/>
</dbReference>
<dbReference type="InterPro" id="IPR009081">
    <property type="entry name" value="PP-bd_ACP"/>
</dbReference>
<dbReference type="AlphaFoldDB" id="D9WEH1"/>
<dbReference type="PROSITE" id="PS50075">
    <property type="entry name" value="CARRIER"/>
    <property type="match status" value="1"/>
</dbReference>
<dbReference type="Pfam" id="PF00550">
    <property type="entry name" value="PP-binding"/>
    <property type="match status" value="1"/>
</dbReference>
<evidence type="ECO:0000259" key="1">
    <source>
        <dbReference type="PROSITE" id="PS50075"/>
    </source>
</evidence>
<dbReference type="InterPro" id="IPR036736">
    <property type="entry name" value="ACP-like_sf"/>
</dbReference>
<gene>
    <name evidence="2" type="ORF">SSOG_02924</name>
</gene>
<dbReference type="STRING" id="457427.SSOG_02924"/>
<dbReference type="RefSeq" id="WP_009715029.1">
    <property type="nucleotide sequence ID" value="NZ_GG657754.1"/>
</dbReference>
<sequence>MTFDRDNVVATVKDIVITEARAAVEPSAVPDDEPLAGPLLNVSSMALLGILTRIEDEFGSAVPDDLFAGRSLKTVRDLVELVSLPAEEAPK</sequence>
<name>D9WEH1_9ACTN</name>
<dbReference type="Gene3D" id="1.10.1200.10">
    <property type="entry name" value="ACP-like"/>
    <property type="match status" value="1"/>
</dbReference>
<feature type="domain" description="Carrier" evidence="1">
    <location>
        <begin position="6"/>
        <end position="86"/>
    </location>
</feature>
<dbReference type="HOGENOM" id="CLU_2397830_0_0_11"/>